<dbReference type="Proteomes" id="UP001189429">
    <property type="component" value="Unassembled WGS sequence"/>
</dbReference>
<accession>A0ABN9US26</accession>
<dbReference type="Gene3D" id="3.40.50.1820">
    <property type="entry name" value="alpha/beta hydrolase"/>
    <property type="match status" value="1"/>
</dbReference>
<keyword evidence="4" id="KW-1185">Reference proteome</keyword>
<reference evidence="3" key="1">
    <citation type="submission" date="2023-10" db="EMBL/GenBank/DDBJ databases">
        <authorList>
            <person name="Chen Y."/>
            <person name="Shah S."/>
            <person name="Dougan E. K."/>
            <person name="Thang M."/>
            <person name="Chan C."/>
        </authorList>
    </citation>
    <scope>NUCLEOTIDE SEQUENCE [LARGE SCALE GENOMIC DNA]</scope>
</reference>
<dbReference type="EMBL" id="CAUYUJ010016199">
    <property type="protein sequence ID" value="CAK0862828.1"/>
    <property type="molecule type" value="Genomic_DNA"/>
</dbReference>
<evidence type="ECO:0000256" key="2">
    <source>
        <dbReference type="SAM" id="MobiDB-lite"/>
    </source>
</evidence>
<dbReference type="SUPFAM" id="SSF53474">
    <property type="entry name" value="alpha/beta-Hydrolases"/>
    <property type="match status" value="1"/>
</dbReference>
<proteinExistence type="predicted"/>
<keyword evidence="1" id="KW-0802">TPR repeat</keyword>
<name>A0ABN9US26_9DINO</name>
<evidence type="ECO:0000313" key="3">
    <source>
        <dbReference type="EMBL" id="CAK0862828.1"/>
    </source>
</evidence>
<gene>
    <name evidence="3" type="ORF">PCOR1329_LOCUS51146</name>
</gene>
<feature type="repeat" description="TPR" evidence="1">
    <location>
        <begin position="583"/>
        <end position="616"/>
    </location>
</feature>
<feature type="region of interest" description="Disordered" evidence="2">
    <location>
        <begin position="470"/>
        <end position="489"/>
    </location>
</feature>
<comment type="caution">
    <text evidence="3">The sequence shown here is derived from an EMBL/GenBank/DDBJ whole genome shotgun (WGS) entry which is preliminary data.</text>
</comment>
<dbReference type="InterPro" id="IPR011990">
    <property type="entry name" value="TPR-like_helical_dom_sf"/>
</dbReference>
<dbReference type="InterPro" id="IPR029058">
    <property type="entry name" value="AB_hydrolase_fold"/>
</dbReference>
<organism evidence="3 4">
    <name type="scientific">Prorocentrum cordatum</name>
    <dbReference type="NCBI Taxonomy" id="2364126"/>
    <lineage>
        <taxon>Eukaryota</taxon>
        <taxon>Sar</taxon>
        <taxon>Alveolata</taxon>
        <taxon>Dinophyceae</taxon>
        <taxon>Prorocentrales</taxon>
        <taxon>Prorocentraceae</taxon>
        <taxon>Prorocentrum</taxon>
    </lineage>
</organism>
<feature type="region of interest" description="Disordered" evidence="2">
    <location>
        <begin position="112"/>
        <end position="251"/>
    </location>
</feature>
<dbReference type="InterPro" id="IPR019734">
    <property type="entry name" value="TPR_rpt"/>
</dbReference>
<evidence type="ECO:0008006" key="5">
    <source>
        <dbReference type="Google" id="ProtNLM"/>
    </source>
</evidence>
<dbReference type="PROSITE" id="PS50005">
    <property type="entry name" value="TPR"/>
    <property type="match status" value="1"/>
</dbReference>
<evidence type="ECO:0000256" key="1">
    <source>
        <dbReference type="PROSITE-ProRule" id="PRU00339"/>
    </source>
</evidence>
<protein>
    <recommendedName>
        <fullName evidence="5">Feruloyl esterase</fullName>
    </recommendedName>
</protein>
<dbReference type="SUPFAM" id="SSF48452">
    <property type="entry name" value="TPR-like"/>
    <property type="match status" value="1"/>
</dbReference>
<sequence length="950" mass="102958">MGSRIDLRGVWERVGGEAEGGSPQDLYAVVLLRPCLWGVTRRRQRGHGQLEKSFTISYDRTDGVHYWGIKKAYFFDPVRDVTADQRVHWHEAGSTRARPAFTWLRRPGEAPRSSISSWGAGEPEWGATGQGWRSPSTWSWEHPGRDEKQVAPESDGVEWQGGWKGPSPSRGRQSAWWDWQQPAPEAHGGGRWAGAEWQQPAAQPEEHKHRVPRRPPHSGEWGRSPGGARAQSALEDPEPEPSTGPEHRTGSQCGLVLPAAAAPDRRLEPFLADKLWTSGRFGLLEVSGGGSPDCLHVQVTAAWGLRLRGTSLTLELPGLCLRLVGKASDPGSHAVWHSVPAEVGAPSFKDAWSRVGVVETPIPVGATREEQILRPFIVGSTWRSQVFGDLAVSGEPAAGALAVQLVEPWELRAWGGSVALETPGGLRWQLATSRSGAEECRAVWTRLGAAAGAVDPLEDRWCRGGPGAKVATGGGAAGHGSPSGGAARGGLGAAEEVARAALEGGQAALDGGNAAEAIRLFSEAVRGATEASQQGFQWQHQLEGVSLLAYALRARSEAALVCGRHDDAHVDAEAACRLAPSCLKTRHALALTSIATSHLEGAVEAYREALRLQPEPPLADLLCDELRQAMQFLLGSRLVDSCRFTLEAFSFSAKDVWNLADGCQERQFALLHQASSWRPGLQIPYLLTLPRDVCAREPTGEQKSYPLIVYLHGGASADICKGDVMRRQLEFIVESSPFGRLVERHGGLPGLLGSFISLAPCCPPNVQALGGQQCKADGRRKVYWFKTCETSAYNGWTFSGARRCREVELLVTELLDDICRDLPVDLGRIYLVGASAGGYGVLRLAELLPGLAAAVVPMCGYYPSIPEHDHDLRVLAERLRGGPAVLPMHCKQDKVCQPHMPCISDTYRMLEQCCGAQVRWVSSVGPDYHKLDHEIARRRLREQLPAAPPA</sequence>
<dbReference type="Gene3D" id="1.25.40.10">
    <property type="entry name" value="Tetratricopeptide repeat domain"/>
    <property type="match status" value="1"/>
</dbReference>
<evidence type="ECO:0000313" key="4">
    <source>
        <dbReference type="Proteomes" id="UP001189429"/>
    </source>
</evidence>